<dbReference type="EMBL" id="LR798360">
    <property type="protein sequence ID" value="CAB5226409.1"/>
    <property type="molecule type" value="Genomic_DNA"/>
</dbReference>
<sequence length="86" mass="9231">MSNFNKRVNQLFSEMAANVAGGTNAVTGPVTSGDYGNQFPSQNDSAYAPGDSRTPTILGAAKIKSKKKKNKINIPIQRRSIYLPGM</sequence>
<feature type="compositionally biased region" description="Polar residues" evidence="1">
    <location>
        <begin position="24"/>
        <end position="45"/>
    </location>
</feature>
<accession>A0A6J7X735</accession>
<name>A0A6J7X735_9CAUD</name>
<evidence type="ECO:0000256" key="1">
    <source>
        <dbReference type="SAM" id="MobiDB-lite"/>
    </source>
</evidence>
<organism evidence="2">
    <name type="scientific">uncultured Caudovirales phage</name>
    <dbReference type="NCBI Taxonomy" id="2100421"/>
    <lineage>
        <taxon>Viruses</taxon>
        <taxon>Duplodnaviria</taxon>
        <taxon>Heunggongvirae</taxon>
        <taxon>Uroviricota</taxon>
        <taxon>Caudoviricetes</taxon>
        <taxon>Peduoviridae</taxon>
        <taxon>Maltschvirus</taxon>
        <taxon>Maltschvirus maltsch</taxon>
    </lineage>
</organism>
<evidence type="ECO:0000313" key="2">
    <source>
        <dbReference type="EMBL" id="CAB5226409.1"/>
    </source>
</evidence>
<reference evidence="2" key="1">
    <citation type="submission" date="2020-05" db="EMBL/GenBank/DDBJ databases">
        <authorList>
            <person name="Chiriac C."/>
            <person name="Salcher M."/>
            <person name="Ghai R."/>
            <person name="Kavagutti S V."/>
        </authorList>
    </citation>
    <scope>NUCLEOTIDE SEQUENCE</scope>
</reference>
<gene>
    <name evidence="2" type="ORF">UFOVP760_185</name>
</gene>
<protein>
    <submittedName>
        <fullName evidence="2">Uncharacterized protein</fullName>
    </submittedName>
</protein>
<feature type="region of interest" description="Disordered" evidence="1">
    <location>
        <begin position="22"/>
        <end position="53"/>
    </location>
</feature>
<proteinExistence type="predicted"/>